<keyword evidence="4 6" id="KW-1133">Transmembrane helix</keyword>
<gene>
    <name evidence="7" type="ORF">FC699_28485</name>
</gene>
<protein>
    <submittedName>
        <fullName evidence="7">LrgB family protein</fullName>
    </submittedName>
</protein>
<organism evidence="7 8">
    <name type="scientific">Bacillus wiedmannii</name>
    <dbReference type="NCBI Taxonomy" id="1890302"/>
    <lineage>
        <taxon>Bacteria</taxon>
        <taxon>Bacillati</taxon>
        <taxon>Bacillota</taxon>
        <taxon>Bacilli</taxon>
        <taxon>Bacillales</taxon>
        <taxon>Bacillaceae</taxon>
        <taxon>Bacillus</taxon>
        <taxon>Bacillus cereus group</taxon>
    </lineage>
</organism>
<evidence type="ECO:0000313" key="7">
    <source>
        <dbReference type="EMBL" id="TKI88173.1"/>
    </source>
</evidence>
<sequence length="178" mass="18626">SHREYRANGGDILSGLLSPAIVALAIPLFKERKILMKNFLSILIGVAIGIVALTSMNVVIGGMLNIDKELILTTLPQLATMPIAISLADQIGGIPSMTSSFVVVAGITGAIIGPTVLKFFRITSTIGKGVGMGCASHIIGVSRLVKEGEKEATIGSVTMIVTGILISIFIPYGTKFIF</sequence>
<comment type="caution">
    <text evidence="7">The sequence shown here is derived from an EMBL/GenBank/DDBJ whole genome shotgun (WGS) entry which is preliminary data.</text>
</comment>
<evidence type="ECO:0000256" key="3">
    <source>
        <dbReference type="ARBA" id="ARBA00022692"/>
    </source>
</evidence>
<name>A0A4V5TSZ8_9BACI</name>
<feature type="transmembrane region" description="Helical" evidence="6">
    <location>
        <begin position="12"/>
        <end position="29"/>
    </location>
</feature>
<feature type="transmembrane region" description="Helical" evidence="6">
    <location>
        <begin position="41"/>
        <end position="64"/>
    </location>
</feature>
<dbReference type="Proteomes" id="UP000305222">
    <property type="component" value="Unassembled WGS sequence"/>
</dbReference>
<keyword evidence="5 6" id="KW-0472">Membrane</keyword>
<dbReference type="Pfam" id="PF04172">
    <property type="entry name" value="LrgB"/>
    <property type="match status" value="1"/>
</dbReference>
<feature type="transmembrane region" description="Helical" evidence="6">
    <location>
        <begin position="152"/>
        <end position="172"/>
    </location>
</feature>
<evidence type="ECO:0000256" key="4">
    <source>
        <dbReference type="ARBA" id="ARBA00022989"/>
    </source>
</evidence>
<dbReference type="PANTHER" id="PTHR30249:SF17">
    <property type="entry name" value="HOLIN-LIKE PROTEIN CIDB"/>
    <property type="match status" value="1"/>
</dbReference>
<evidence type="ECO:0000256" key="5">
    <source>
        <dbReference type="ARBA" id="ARBA00023136"/>
    </source>
</evidence>
<dbReference type="InterPro" id="IPR007300">
    <property type="entry name" value="CidB/LrgB"/>
</dbReference>
<evidence type="ECO:0000256" key="6">
    <source>
        <dbReference type="SAM" id="Phobius"/>
    </source>
</evidence>
<evidence type="ECO:0000313" key="8">
    <source>
        <dbReference type="Proteomes" id="UP000305222"/>
    </source>
</evidence>
<dbReference type="AlphaFoldDB" id="A0A4V5TSZ8"/>
<evidence type="ECO:0000256" key="2">
    <source>
        <dbReference type="ARBA" id="ARBA00022475"/>
    </source>
</evidence>
<feature type="transmembrane region" description="Helical" evidence="6">
    <location>
        <begin position="126"/>
        <end position="145"/>
    </location>
</feature>
<dbReference type="EMBL" id="SZON01002256">
    <property type="protein sequence ID" value="TKI88173.1"/>
    <property type="molecule type" value="Genomic_DNA"/>
</dbReference>
<reference evidence="7 8" key="1">
    <citation type="journal article" date="2019" name="Environ. Microbiol.">
        <title>An active ?-lactamase is a part of an orchestrated cell wall stress resistance network of Bacillus subtilis and related rhizosphere species.</title>
        <authorList>
            <person name="Bucher T."/>
            <person name="Keren-Paz A."/>
            <person name="Hausser J."/>
            <person name="Olender T."/>
            <person name="Cytryn E."/>
            <person name="Kolodkin-Gal I."/>
        </authorList>
    </citation>
    <scope>NUCLEOTIDE SEQUENCE [LARGE SCALE GENOMIC DNA]</scope>
    <source>
        <strain evidence="7 8">I5</strain>
    </source>
</reference>
<proteinExistence type="predicted"/>
<dbReference type="PANTHER" id="PTHR30249">
    <property type="entry name" value="PUTATIVE SEROTONIN TRANSPORTER"/>
    <property type="match status" value="1"/>
</dbReference>
<comment type="subcellular location">
    <subcellularLocation>
        <location evidence="1">Cell membrane</location>
        <topology evidence="1">Multi-pass membrane protein</topology>
    </subcellularLocation>
</comment>
<dbReference type="GO" id="GO:0005886">
    <property type="term" value="C:plasma membrane"/>
    <property type="evidence" value="ECO:0007669"/>
    <property type="project" value="UniProtKB-SubCell"/>
</dbReference>
<evidence type="ECO:0000256" key="1">
    <source>
        <dbReference type="ARBA" id="ARBA00004651"/>
    </source>
</evidence>
<feature type="transmembrane region" description="Helical" evidence="6">
    <location>
        <begin position="100"/>
        <end position="120"/>
    </location>
</feature>
<keyword evidence="2" id="KW-1003">Cell membrane</keyword>
<keyword evidence="3 6" id="KW-0812">Transmembrane</keyword>
<accession>A0A4V5TSZ8</accession>
<feature type="non-terminal residue" evidence="7">
    <location>
        <position position="1"/>
    </location>
</feature>